<evidence type="ECO:0000313" key="2">
    <source>
        <dbReference type="Proteomes" id="UP000798662"/>
    </source>
</evidence>
<name>A0ACC3C8J7_PYRYE</name>
<organism evidence="1 2">
    <name type="scientific">Pyropia yezoensis</name>
    <name type="common">Susabi-nori</name>
    <name type="synonym">Porphyra yezoensis</name>
    <dbReference type="NCBI Taxonomy" id="2788"/>
    <lineage>
        <taxon>Eukaryota</taxon>
        <taxon>Rhodophyta</taxon>
        <taxon>Bangiophyceae</taxon>
        <taxon>Bangiales</taxon>
        <taxon>Bangiaceae</taxon>
        <taxon>Pyropia</taxon>
    </lineage>
</organism>
<protein>
    <submittedName>
        <fullName evidence="1">Uncharacterized protein</fullName>
    </submittedName>
</protein>
<evidence type="ECO:0000313" key="1">
    <source>
        <dbReference type="EMBL" id="KAK1866550.1"/>
    </source>
</evidence>
<dbReference type="Proteomes" id="UP000798662">
    <property type="component" value="Chromosome 2"/>
</dbReference>
<keyword evidence="2" id="KW-1185">Reference proteome</keyword>
<sequence>MMSVNAVGMATTTAAWVPPPATTPRRCRRPDPATASSHAAYARAASSWGPRLPFKCQPQSPLPSPLRRFPRRCAVAVAVTSSSAASPTPPPTPPPLFPPPVPAMKNVILIDMDNTLANFDAEFAKRWVAARPGDETTMITERVHFELEENFDSELAPLAVKIMSTPGFFIEFAPAPGAVTAVKEMVDAGYTVFFCTAPHPFQYETCVAEKYAWVRKHFGDDYLARIIITRDKTVVKGTVLIDDKPAVKGAEEAPEWTHVVFQASYNKEVTSKPRLTQFSDWREVIVPLLEAAQ</sequence>
<comment type="caution">
    <text evidence="1">The sequence shown here is derived from an EMBL/GenBank/DDBJ whole genome shotgun (WGS) entry which is preliminary data.</text>
</comment>
<dbReference type="EMBL" id="CM020619">
    <property type="protein sequence ID" value="KAK1866550.1"/>
    <property type="molecule type" value="Genomic_DNA"/>
</dbReference>
<proteinExistence type="predicted"/>
<reference evidence="1" key="1">
    <citation type="submission" date="2019-11" db="EMBL/GenBank/DDBJ databases">
        <title>Nori genome reveals adaptations in red seaweeds to the harsh intertidal environment.</title>
        <authorList>
            <person name="Wang D."/>
            <person name="Mao Y."/>
        </authorList>
    </citation>
    <scope>NUCLEOTIDE SEQUENCE</scope>
    <source>
        <tissue evidence="1">Gametophyte</tissue>
    </source>
</reference>
<accession>A0ACC3C8J7</accession>
<gene>
    <name evidence="1" type="ORF">I4F81_009066</name>
</gene>